<dbReference type="RefSeq" id="WP_093289364.1">
    <property type="nucleotide sequence ID" value="NZ_FOFS01000017.1"/>
</dbReference>
<dbReference type="SUPFAM" id="SSF54913">
    <property type="entry name" value="GlnB-like"/>
    <property type="match status" value="1"/>
</dbReference>
<evidence type="ECO:0000313" key="3">
    <source>
        <dbReference type="Proteomes" id="UP000199233"/>
    </source>
</evidence>
<organism evidence="2 3">
    <name type="scientific">Solimonas aquatica</name>
    <dbReference type="NCBI Taxonomy" id="489703"/>
    <lineage>
        <taxon>Bacteria</taxon>
        <taxon>Pseudomonadati</taxon>
        <taxon>Pseudomonadota</taxon>
        <taxon>Gammaproteobacteria</taxon>
        <taxon>Nevskiales</taxon>
        <taxon>Nevskiaceae</taxon>
        <taxon>Solimonas</taxon>
    </lineage>
</organism>
<sequence length="112" mass="11957">MPPSPAAAPSVALSLVSCPQAQAEALARALVEQQLAACVSVLPGMQSVYRWQGAVEQASEALLLIKHPAQDFAALKDAVLRLHPYELPELLMVSVDAGHRPYLDWVLSACAK</sequence>
<gene>
    <name evidence="2" type="ORF">SAMN04488038_11786</name>
</gene>
<dbReference type="GO" id="GO:0010038">
    <property type="term" value="P:response to metal ion"/>
    <property type="evidence" value="ECO:0007669"/>
    <property type="project" value="InterPro"/>
</dbReference>
<dbReference type="STRING" id="489703.SAMN04488038_11786"/>
<dbReference type="Proteomes" id="UP000199233">
    <property type="component" value="Unassembled WGS sequence"/>
</dbReference>
<protein>
    <submittedName>
        <fullName evidence="2">Divalent cation tolerance protein</fullName>
    </submittedName>
</protein>
<comment type="similarity">
    <text evidence="1">Belongs to the CutA family.</text>
</comment>
<dbReference type="Gene3D" id="3.30.70.120">
    <property type="match status" value="1"/>
</dbReference>
<dbReference type="AlphaFoldDB" id="A0A1H9LWN4"/>
<accession>A0A1H9LWN4</accession>
<dbReference type="GO" id="GO:0005507">
    <property type="term" value="F:copper ion binding"/>
    <property type="evidence" value="ECO:0007669"/>
    <property type="project" value="TreeGrafter"/>
</dbReference>
<dbReference type="OrthoDB" id="37622at2"/>
<dbReference type="InterPro" id="IPR004323">
    <property type="entry name" value="Ion_tolerance_CutA"/>
</dbReference>
<dbReference type="InterPro" id="IPR011322">
    <property type="entry name" value="N-reg_PII-like_a/b"/>
</dbReference>
<evidence type="ECO:0000313" key="2">
    <source>
        <dbReference type="EMBL" id="SER15758.1"/>
    </source>
</evidence>
<dbReference type="PANTHER" id="PTHR23419:SF8">
    <property type="entry name" value="FI09726P"/>
    <property type="match status" value="1"/>
</dbReference>
<dbReference type="EMBL" id="FOFS01000017">
    <property type="protein sequence ID" value="SER15758.1"/>
    <property type="molecule type" value="Genomic_DNA"/>
</dbReference>
<proteinExistence type="inferred from homology"/>
<dbReference type="InterPro" id="IPR015867">
    <property type="entry name" value="N-reg_PII/ATP_PRibTrfase_C"/>
</dbReference>
<dbReference type="PANTHER" id="PTHR23419">
    <property type="entry name" value="DIVALENT CATION TOLERANCE CUTA-RELATED"/>
    <property type="match status" value="1"/>
</dbReference>
<keyword evidence="3" id="KW-1185">Reference proteome</keyword>
<dbReference type="Pfam" id="PF03091">
    <property type="entry name" value="CutA1"/>
    <property type="match status" value="1"/>
</dbReference>
<reference evidence="2 3" key="1">
    <citation type="submission" date="2016-10" db="EMBL/GenBank/DDBJ databases">
        <authorList>
            <person name="de Groot N.N."/>
        </authorList>
    </citation>
    <scope>NUCLEOTIDE SEQUENCE [LARGE SCALE GENOMIC DNA]</scope>
    <source>
        <strain evidence="2 3">DSM 25927</strain>
    </source>
</reference>
<evidence type="ECO:0000256" key="1">
    <source>
        <dbReference type="ARBA" id="ARBA00010169"/>
    </source>
</evidence>
<name>A0A1H9LWN4_9GAMM</name>